<gene>
    <name evidence="1" type="ORF">BKP35_06615</name>
</gene>
<dbReference type="SUPFAM" id="SSF82784">
    <property type="entry name" value="OsmC-like"/>
    <property type="match status" value="1"/>
</dbReference>
<dbReference type="InterPro" id="IPR003718">
    <property type="entry name" value="OsmC/Ohr_fam"/>
</dbReference>
<dbReference type="InterPro" id="IPR015946">
    <property type="entry name" value="KH_dom-like_a/b"/>
</dbReference>
<protein>
    <submittedName>
        <fullName evidence="1">Osmotically inducible protein C</fullName>
    </submittedName>
</protein>
<proteinExistence type="predicted"/>
<dbReference type="Gene3D" id="3.30.300.20">
    <property type="match status" value="1"/>
</dbReference>
<dbReference type="Proteomes" id="UP000180098">
    <property type="component" value="Unassembled WGS sequence"/>
</dbReference>
<dbReference type="PANTHER" id="PTHR35368:SF1">
    <property type="entry name" value="HYDROPEROXIDE REDUCTASE"/>
    <property type="match status" value="1"/>
</dbReference>
<dbReference type="InterPro" id="IPR036102">
    <property type="entry name" value="OsmC/Ohrsf"/>
</dbReference>
<comment type="caution">
    <text evidence="1">The sequence shown here is derived from an EMBL/GenBank/DDBJ whole genome shotgun (WGS) entry which is preliminary data.</text>
</comment>
<organism evidence="1 2">
    <name type="scientific">Anaerobacillus arseniciselenatis</name>
    <dbReference type="NCBI Taxonomy" id="85682"/>
    <lineage>
        <taxon>Bacteria</taxon>
        <taxon>Bacillati</taxon>
        <taxon>Bacillota</taxon>
        <taxon>Bacilli</taxon>
        <taxon>Bacillales</taxon>
        <taxon>Bacillaceae</taxon>
        <taxon>Anaerobacillus</taxon>
    </lineage>
</organism>
<keyword evidence="2" id="KW-1185">Reference proteome</keyword>
<sequence>MMSKMTVKVNGKSEKMKTDVTAGEHSFTIDEPENFGGTNQGADPLSTLLGALASCENIVANFVAKEIDFDLQGIDYEVTGELDLRGLMGDPSVRTYFDWVKIEAKIRTSESDERIQELCERSDARCPIFQTLKAAGVDISSEWSRA</sequence>
<evidence type="ECO:0000313" key="2">
    <source>
        <dbReference type="Proteomes" id="UP000180098"/>
    </source>
</evidence>
<dbReference type="AlphaFoldDB" id="A0A1S2LQD6"/>
<dbReference type="Pfam" id="PF02566">
    <property type="entry name" value="OsmC"/>
    <property type="match status" value="1"/>
</dbReference>
<dbReference type="InterPro" id="IPR052924">
    <property type="entry name" value="OsmC/Ohr_hydroprdx_reductase"/>
</dbReference>
<accession>A0A1S2LQD6</accession>
<name>A0A1S2LQD6_9BACI</name>
<evidence type="ECO:0000313" key="1">
    <source>
        <dbReference type="EMBL" id="OIJ14544.1"/>
    </source>
</evidence>
<reference evidence="1 2" key="1">
    <citation type="submission" date="2016-10" db="EMBL/GenBank/DDBJ databases">
        <title>Draft genome sequences of four alkaliphilic bacteria belonging to the Anaerobacillus genus.</title>
        <authorList>
            <person name="Bassil N.M."/>
            <person name="Lloyd J.R."/>
        </authorList>
    </citation>
    <scope>NUCLEOTIDE SEQUENCE [LARGE SCALE GENOMIC DNA]</scope>
    <source>
        <strain evidence="1 2">DSM 15340</strain>
    </source>
</reference>
<dbReference type="OrthoDB" id="1433018at2"/>
<dbReference type="EMBL" id="MLQQ01000006">
    <property type="protein sequence ID" value="OIJ14544.1"/>
    <property type="molecule type" value="Genomic_DNA"/>
</dbReference>
<dbReference type="RefSeq" id="WP_071312584.1">
    <property type="nucleotide sequence ID" value="NZ_MLQQ01000006.1"/>
</dbReference>
<dbReference type="PANTHER" id="PTHR35368">
    <property type="entry name" value="HYDROPEROXIDE REDUCTASE"/>
    <property type="match status" value="1"/>
</dbReference>